<dbReference type="GO" id="GO:0050661">
    <property type="term" value="F:NADP binding"/>
    <property type="evidence" value="ECO:0007669"/>
    <property type="project" value="InterPro"/>
</dbReference>
<sequence length="433" mass="44862">MKELKLGLLGLGTVGGGVLTLLARNGEAIARRAGRPVRVVAAAVRDVSKPRPGAEGVHLSEDIDAVIDHPDVDVVLELMGGTDAARDAVERALRAGKPVVTANKALIALHGQALFDLASEAGTTLSYEAAVAGGIPLIKALREGLAANRVHSIAGIINGTCNYILTEMSQTGAAFEDVLAEAQRLGYAEADPTFDVGGIDAAHKLTILASIAFGIPLSFDKVTTDGIGSVTAEDLAYARELGYRIKPLAIARRQEQGVELRVHPTLVPEKDLLANVNGVLNAVVVRADAASPTGYFGPGAGAEATASAVLADVVDLARRSTGTDMPALGQATDASDALAPLAIDEAVCAHYLRLRVADTPGVLKSISGVLAEHAISIEAIVQKELQTPGGTTTVIILTQPVPERVAVAACEQMAALPAISDSIHRIRVEHFDD</sequence>
<evidence type="ECO:0000256" key="9">
    <source>
        <dbReference type="ARBA" id="ARBA00023002"/>
    </source>
</evidence>
<evidence type="ECO:0000256" key="14">
    <source>
        <dbReference type="RuleBase" id="RU004171"/>
    </source>
</evidence>
<comment type="pathway">
    <text evidence="2">Amino-acid biosynthesis; L-methionine biosynthesis via de novo pathway; L-homoserine from L-aspartate: step 3/3.</text>
</comment>
<dbReference type="PIRSF" id="PIRSF000098">
    <property type="entry name" value="Homoser_dehydrog"/>
    <property type="match status" value="1"/>
</dbReference>
<dbReference type="PROSITE" id="PS01042">
    <property type="entry name" value="HOMOSER_DHGENASE"/>
    <property type="match status" value="1"/>
</dbReference>
<dbReference type="InterPro" id="IPR036291">
    <property type="entry name" value="NAD(P)-bd_dom_sf"/>
</dbReference>
<evidence type="ECO:0000256" key="3">
    <source>
        <dbReference type="ARBA" id="ARBA00006753"/>
    </source>
</evidence>
<comment type="caution">
    <text evidence="16">The sequence shown here is derived from an EMBL/GenBank/DDBJ whole genome shotgun (WGS) entry which is preliminary data.</text>
</comment>
<comment type="catalytic activity">
    <reaction evidence="11">
        <text>L-homoserine + NAD(+) = L-aspartate 4-semialdehyde + NADH + H(+)</text>
        <dbReference type="Rhea" id="RHEA:15757"/>
        <dbReference type="ChEBI" id="CHEBI:15378"/>
        <dbReference type="ChEBI" id="CHEBI:57476"/>
        <dbReference type="ChEBI" id="CHEBI:57540"/>
        <dbReference type="ChEBI" id="CHEBI:57945"/>
        <dbReference type="ChEBI" id="CHEBI:537519"/>
        <dbReference type="EC" id="1.1.1.3"/>
    </reaction>
    <physiologicalReaction direction="right-to-left" evidence="11">
        <dbReference type="Rhea" id="RHEA:15759"/>
    </physiologicalReaction>
</comment>
<dbReference type="Gene3D" id="3.30.360.10">
    <property type="entry name" value="Dihydrodipicolinate Reductase, domain 2"/>
    <property type="match status" value="1"/>
</dbReference>
<dbReference type="InterPro" id="IPR001342">
    <property type="entry name" value="HDH_cat"/>
</dbReference>
<dbReference type="SUPFAM" id="SSF51735">
    <property type="entry name" value="NAD(P)-binding Rossmann-fold domains"/>
    <property type="match status" value="1"/>
</dbReference>
<evidence type="ECO:0000256" key="11">
    <source>
        <dbReference type="ARBA" id="ARBA00049031"/>
    </source>
</evidence>
<dbReference type="Pfam" id="PF03447">
    <property type="entry name" value="NAD_binding_3"/>
    <property type="match status" value="1"/>
</dbReference>
<dbReference type="GO" id="GO:0009088">
    <property type="term" value="P:threonine biosynthetic process"/>
    <property type="evidence" value="ECO:0007669"/>
    <property type="project" value="UniProtKB-UniPathway"/>
</dbReference>
<evidence type="ECO:0000259" key="15">
    <source>
        <dbReference type="PROSITE" id="PS51671"/>
    </source>
</evidence>
<accession>A0A363UPI5</accession>
<dbReference type="Pfam" id="PF01842">
    <property type="entry name" value="ACT"/>
    <property type="match status" value="1"/>
</dbReference>
<evidence type="ECO:0000256" key="10">
    <source>
        <dbReference type="ARBA" id="ARBA00023167"/>
    </source>
</evidence>
<dbReference type="FunFam" id="3.30.360.10:FF:000005">
    <property type="entry name" value="Homoserine dehydrogenase"/>
    <property type="match status" value="1"/>
</dbReference>
<dbReference type="NCBIfam" id="NF004976">
    <property type="entry name" value="PRK06349.1"/>
    <property type="match status" value="1"/>
</dbReference>
<dbReference type="GO" id="GO:0009086">
    <property type="term" value="P:methionine biosynthetic process"/>
    <property type="evidence" value="ECO:0007669"/>
    <property type="project" value="UniProtKB-KW"/>
</dbReference>
<dbReference type="Gene3D" id="3.40.50.720">
    <property type="entry name" value="NAD(P)-binding Rossmann-like Domain"/>
    <property type="match status" value="1"/>
</dbReference>
<dbReference type="Gene3D" id="3.30.70.260">
    <property type="match status" value="1"/>
</dbReference>
<evidence type="ECO:0000256" key="4">
    <source>
        <dbReference type="ARBA" id="ARBA00013213"/>
    </source>
</evidence>
<dbReference type="SUPFAM" id="SSF55347">
    <property type="entry name" value="Glyceraldehyde-3-phosphate dehydrogenase-like, C-terminal domain"/>
    <property type="match status" value="1"/>
</dbReference>
<keyword evidence="8 13" id="KW-0521">NADP</keyword>
<evidence type="ECO:0000256" key="12">
    <source>
        <dbReference type="PIRSR" id="PIRSR000098-1"/>
    </source>
</evidence>
<dbReference type="EC" id="1.1.1.3" evidence="4"/>
<evidence type="ECO:0000256" key="13">
    <source>
        <dbReference type="PIRSR" id="PIRSR000098-2"/>
    </source>
</evidence>
<feature type="binding site" evidence="13">
    <location>
        <position position="104"/>
    </location>
    <ligand>
        <name>NADPH</name>
        <dbReference type="ChEBI" id="CHEBI:57783"/>
    </ligand>
</feature>
<keyword evidence="6" id="KW-0028">Amino-acid biosynthesis</keyword>
<dbReference type="EMBL" id="QEQK01000002">
    <property type="protein sequence ID" value="PWN57388.1"/>
    <property type="molecule type" value="Genomic_DNA"/>
</dbReference>
<evidence type="ECO:0000313" key="16">
    <source>
        <dbReference type="EMBL" id="PWN57388.1"/>
    </source>
</evidence>
<dbReference type="UniPathway" id="UPA00051">
    <property type="reaction ID" value="UER00465"/>
</dbReference>
<dbReference type="AlphaFoldDB" id="A0A363UPI5"/>
<dbReference type="OrthoDB" id="9808167at2"/>
<dbReference type="GO" id="GO:0004412">
    <property type="term" value="F:homoserine dehydrogenase activity"/>
    <property type="evidence" value="ECO:0007669"/>
    <property type="project" value="UniProtKB-EC"/>
</dbReference>
<dbReference type="PANTHER" id="PTHR43331">
    <property type="entry name" value="HOMOSERINE DEHYDROGENASE"/>
    <property type="match status" value="1"/>
</dbReference>
<evidence type="ECO:0000256" key="8">
    <source>
        <dbReference type="ARBA" id="ARBA00022857"/>
    </source>
</evidence>
<dbReference type="SUPFAM" id="SSF55021">
    <property type="entry name" value="ACT-like"/>
    <property type="match status" value="1"/>
</dbReference>
<dbReference type="InterPro" id="IPR005106">
    <property type="entry name" value="Asp/hSer_DH_NAD-bd"/>
</dbReference>
<evidence type="ECO:0000256" key="5">
    <source>
        <dbReference type="ARBA" id="ARBA00013376"/>
    </source>
</evidence>
<gene>
    <name evidence="16" type="ORF">DEH80_02530</name>
</gene>
<keyword evidence="7" id="KW-0791">Threonine biosynthesis</keyword>
<evidence type="ECO:0000256" key="6">
    <source>
        <dbReference type="ARBA" id="ARBA00022605"/>
    </source>
</evidence>
<comment type="similarity">
    <text evidence="3 14">Belongs to the homoserine dehydrogenase family.</text>
</comment>
<evidence type="ECO:0000256" key="2">
    <source>
        <dbReference type="ARBA" id="ARBA00005062"/>
    </source>
</evidence>
<protein>
    <recommendedName>
        <fullName evidence="5">Homoserine dehydrogenase</fullName>
        <ecNumber evidence="4">1.1.1.3</ecNumber>
    </recommendedName>
</protein>
<proteinExistence type="inferred from homology"/>
<dbReference type="Proteomes" id="UP000251800">
    <property type="component" value="Unassembled WGS sequence"/>
</dbReference>
<dbReference type="InterPro" id="IPR045865">
    <property type="entry name" value="ACT-like_dom_sf"/>
</dbReference>
<evidence type="ECO:0000256" key="1">
    <source>
        <dbReference type="ARBA" id="ARBA00005056"/>
    </source>
</evidence>
<evidence type="ECO:0000313" key="17">
    <source>
        <dbReference type="Proteomes" id="UP000251800"/>
    </source>
</evidence>
<keyword evidence="9 16" id="KW-0560">Oxidoreductase</keyword>
<feature type="binding site" evidence="13">
    <location>
        <position position="189"/>
    </location>
    <ligand>
        <name>L-homoserine</name>
        <dbReference type="ChEBI" id="CHEBI:57476"/>
    </ligand>
</feature>
<reference evidence="16 17" key="1">
    <citation type="submission" date="2018-05" db="EMBL/GenBank/DDBJ databases">
        <title>Abyssibacter profundi OUC007T gen. nov., sp. nov, a marine bacterium isolated from seawater of the Mariana Trench.</title>
        <authorList>
            <person name="Zhou S."/>
        </authorList>
    </citation>
    <scope>NUCLEOTIDE SEQUENCE [LARGE SCALE GENOMIC DNA]</scope>
    <source>
        <strain evidence="16 17">OUC007</strain>
    </source>
</reference>
<dbReference type="PANTHER" id="PTHR43331:SF1">
    <property type="entry name" value="HOMOSERINE DEHYDROGENASE"/>
    <property type="match status" value="1"/>
</dbReference>
<dbReference type="InterPro" id="IPR002912">
    <property type="entry name" value="ACT_dom"/>
</dbReference>
<comment type="pathway">
    <text evidence="1">Amino-acid biosynthesis; L-threonine biosynthesis; L-threonine from L-aspartate: step 3/5.</text>
</comment>
<feature type="binding site" evidence="13">
    <location>
        <begin position="9"/>
        <end position="16"/>
    </location>
    <ligand>
        <name>NADP(+)</name>
        <dbReference type="ChEBI" id="CHEBI:58349"/>
    </ligand>
</feature>
<feature type="domain" description="ACT" evidence="15">
    <location>
        <begin position="351"/>
        <end position="428"/>
    </location>
</feature>
<dbReference type="InterPro" id="IPR019811">
    <property type="entry name" value="HDH_CS"/>
</dbReference>
<evidence type="ECO:0000256" key="7">
    <source>
        <dbReference type="ARBA" id="ARBA00022697"/>
    </source>
</evidence>
<dbReference type="CDD" id="cd04881">
    <property type="entry name" value="ACT_HSDH-Hom"/>
    <property type="match status" value="1"/>
</dbReference>
<dbReference type="Pfam" id="PF00742">
    <property type="entry name" value="Homoserine_dh"/>
    <property type="match status" value="1"/>
</dbReference>
<dbReference type="RefSeq" id="WP_109718892.1">
    <property type="nucleotide sequence ID" value="NZ_QEQK01000002.1"/>
</dbReference>
<organism evidence="16 17">
    <name type="scientific">Abyssibacter profundi</name>
    <dbReference type="NCBI Taxonomy" id="2182787"/>
    <lineage>
        <taxon>Bacteria</taxon>
        <taxon>Pseudomonadati</taxon>
        <taxon>Pseudomonadota</taxon>
        <taxon>Gammaproteobacteria</taxon>
        <taxon>Chromatiales</taxon>
        <taxon>Oceanococcaceae</taxon>
        <taxon>Abyssibacter</taxon>
    </lineage>
</organism>
<keyword evidence="10" id="KW-0486">Methionine biosynthesis</keyword>
<dbReference type="InterPro" id="IPR016204">
    <property type="entry name" value="HDH"/>
</dbReference>
<dbReference type="PROSITE" id="PS51671">
    <property type="entry name" value="ACT"/>
    <property type="match status" value="1"/>
</dbReference>
<name>A0A363UPI5_9GAMM</name>
<feature type="active site" description="Proton donor" evidence="12">
    <location>
        <position position="204"/>
    </location>
</feature>
<keyword evidence="17" id="KW-1185">Reference proteome</keyword>
<dbReference type="UniPathway" id="UPA00050">
    <property type="reaction ID" value="UER00063"/>
</dbReference>